<name>K9DV08_9BURK</name>
<dbReference type="Pfam" id="PF05947">
    <property type="entry name" value="T6SS_TssF"/>
    <property type="match status" value="1"/>
</dbReference>
<dbReference type="NCBIfam" id="TIGR03359">
    <property type="entry name" value="VI_chp_6"/>
    <property type="match status" value="1"/>
</dbReference>
<dbReference type="AlphaFoldDB" id="K9DV08"/>
<dbReference type="EMBL" id="AGZI01000026">
    <property type="protein sequence ID" value="EKU82512.1"/>
    <property type="molecule type" value="Genomic_DNA"/>
</dbReference>
<sequence length="616" mass="68038">MDELFTKYERELVTLRSLCREYAQRYPKVAAKLQLGGDTCDDPHVERLIQGVALLSARVAKRVDDSYPQFTEALLNLLFPHYLRPFPSCAIARVLGEPGGKKESGTIPDMPRGTLLASAPVAGVACTFKTVYDVKPSGVVLSEASFDTAVCAPVATRLPESVTATLTLKFASARPGEPLCAATATAMRLYADGDASFCAALRDTLFMHTRAAYVQLDDKGPWERLPLVPVTPAGFADDDALIPFEARAHAAYRLLAEYFAFPEKFNFFDIDIPVLLRRIPAGRTHFTLRLAIADIRHEGDKARMLASLSKQHLLAGCTPVVNLFRQPGVPITYDQLSADYTLLAHGNHPQAYEVYSVDQVHLVRQQGSGATVTEFRPFYSLQHGDESLTGRGRYWLMHHDETLAICSPGHEKSITLVNADCEPLEIERNVLSIDLNCTNRDLPCSLKIGAPDGDLSIPGATGGNVIRLLRRPTRPVRLANTPGMHWRLISHLALNHHSLVLEGAHGLREMLALYDFAPSPVSRRQIGGIVSLDQSETTAWMRHKRGSSLVHGTEIRLTLDEEAYAGAGLHLFVQVLDQFFALYVHINSFVELVILSQQSGKELFRCKPRSGRMNLV</sequence>
<comment type="caution">
    <text evidence="1">The sequence shown here is derived from an EMBL/GenBank/DDBJ whole genome shotgun (WGS) entry which is preliminary data.</text>
</comment>
<dbReference type="PANTHER" id="PTHR35370:SF1">
    <property type="entry name" value="TYPE VI SECRETION SYSTEM COMPONENT TSSF1"/>
    <property type="match status" value="1"/>
</dbReference>
<dbReference type="HOGENOM" id="CLU_028593_2_1_4"/>
<evidence type="ECO:0000313" key="1">
    <source>
        <dbReference type="EMBL" id="EKU82512.1"/>
    </source>
</evidence>
<dbReference type="PATRIC" id="fig|883126.3.peg.2169"/>
<protein>
    <submittedName>
        <fullName evidence="1">Type VI secretion protein</fullName>
    </submittedName>
</protein>
<evidence type="ECO:0000313" key="2">
    <source>
        <dbReference type="Proteomes" id="UP000009874"/>
    </source>
</evidence>
<dbReference type="PANTHER" id="PTHR35370">
    <property type="entry name" value="CYTOPLASMIC PROTEIN-RELATED-RELATED"/>
    <property type="match status" value="1"/>
</dbReference>
<reference evidence="1 2" key="1">
    <citation type="submission" date="2012-09" db="EMBL/GenBank/DDBJ databases">
        <title>The Genome Sequence of Massilia timonae CCUG 45783.</title>
        <authorList>
            <consortium name="The Broad Institute Genome Sequencing Platform"/>
            <person name="Earl A."/>
            <person name="Ward D."/>
            <person name="Feldgarden M."/>
            <person name="Gevers D."/>
            <person name="Huys G."/>
            <person name="Walker B."/>
            <person name="Young S.K."/>
            <person name="Zeng Q."/>
            <person name="Gargeya S."/>
            <person name="Fitzgerald M."/>
            <person name="Haas B."/>
            <person name="Abouelleil A."/>
            <person name="Alvarado L."/>
            <person name="Arachchi H.M."/>
            <person name="Berlin A.M."/>
            <person name="Chapman S.B."/>
            <person name="Goldberg J."/>
            <person name="Griggs A."/>
            <person name="Gujja S."/>
            <person name="Hansen M."/>
            <person name="Howarth C."/>
            <person name="Imamovic A."/>
            <person name="Larimer J."/>
            <person name="McCowen C."/>
            <person name="Montmayeur A."/>
            <person name="Murphy C."/>
            <person name="Neiman D."/>
            <person name="Pearson M."/>
            <person name="Priest M."/>
            <person name="Roberts A."/>
            <person name="Saif S."/>
            <person name="Shea T."/>
            <person name="Sisk P."/>
            <person name="Sykes S."/>
            <person name="Wortman J."/>
            <person name="Nusbaum C."/>
            <person name="Birren B."/>
        </authorList>
    </citation>
    <scope>NUCLEOTIDE SEQUENCE [LARGE SCALE GENOMIC DNA]</scope>
    <source>
        <strain evidence="1 2">CCUG 45783</strain>
    </source>
</reference>
<keyword evidence="2" id="KW-1185">Reference proteome</keyword>
<proteinExistence type="predicted"/>
<dbReference type="RefSeq" id="WP_005666279.1">
    <property type="nucleotide sequence ID" value="NZ_JH992923.1"/>
</dbReference>
<dbReference type="Proteomes" id="UP000009874">
    <property type="component" value="Unassembled WGS sequence"/>
</dbReference>
<dbReference type="PIRSF" id="PIRSF028304">
    <property type="entry name" value="UCP028304"/>
    <property type="match status" value="1"/>
</dbReference>
<dbReference type="eggNOG" id="COG3519">
    <property type="taxonomic scope" value="Bacteria"/>
</dbReference>
<gene>
    <name evidence="1" type="ORF">HMPREF9710_02139</name>
</gene>
<dbReference type="InterPro" id="IPR010272">
    <property type="entry name" value="T6SS_TssF"/>
</dbReference>
<dbReference type="OrthoDB" id="9763676at2"/>
<organism evidence="1 2">
    <name type="scientific">Massilia timonae CCUG 45783</name>
    <dbReference type="NCBI Taxonomy" id="883126"/>
    <lineage>
        <taxon>Bacteria</taxon>
        <taxon>Pseudomonadati</taxon>
        <taxon>Pseudomonadota</taxon>
        <taxon>Betaproteobacteria</taxon>
        <taxon>Burkholderiales</taxon>
        <taxon>Oxalobacteraceae</taxon>
        <taxon>Telluria group</taxon>
        <taxon>Massilia</taxon>
    </lineage>
</organism>
<accession>K9DV08</accession>